<reference evidence="2 3" key="1">
    <citation type="submission" date="2018-07" db="EMBL/GenBank/DDBJ databases">
        <title>Corallincola holothuriorum sp. nov., a new facultative anaerobe isolated from sea cucumber Apostichopus japonicus.</title>
        <authorList>
            <person name="Xia H."/>
        </authorList>
    </citation>
    <scope>NUCLEOTIDE SEQUENCE [LARGE SCALE GENOMIC DNA]</scope>
    <source>
        <strain evidence="2 3">C4</strain>
    </source>
</reference>
<evidence type="ECO:0000313" key="2">
    <source>
        <dbReference type="EMBL" id="RCU49507.1"/>
    </source>
</evidence>
<evidence type="ECO:0000259" key="1">
    <source>
        <dbReference type="Pfam" id="PF01764"/>
    </source>
</evidence>
<comment type="caution">
    <text evidence="2">The sequence shown here is derived from an EMBL/GenBank/DDBJ whole genome shotgun (WGS) entry which is preliminary data.</text>
</comment>
<proteinExistence type="predicted"/>
<dbReference type="PANTHER" id="PTHR45856:SF24">
    <property type="entry name" value="FUNGAL LIPASE-LIKE DOMAIN-CONTAINING PROTEIN"/>
    <property type="match status" value="1"/>
</dbReference>
<feature type="domain" description="Fungal lipase-type" evidence="1">
    <location>
        <begin position="59"/>
        <end position="225"/>
    </location>
</feature>
<keyword evidence="3" id="KW-1185">Reference proteome</keyword>
<dbReference type="InterPro" id="IPR002921">
    <property type="entry name" value="Fungal_lipase-type"/>
</dbReference>
<accession>A0A368NFU1</accession>
<gene>
    <name evidence="2" type="ORF">DU002_11345</name>
</gene>
<dbReference type="InterPro" id="IPR029058">
    <property type="entry name" value="AB_hydrolase_fold"/>
</dbReference>
<dbReference type="CDD" id="cd00519">
    <property type="entry name" value="Lipase_3"/>
    <property type="match status" value="1"/>
</dbReference>
<dbReference type="InterPro" id="IPR051218">
    <property type="entry name" value="Sec_MonoDiacylglyc_Lipase"/>
</dbReference>
<name>A0A368NFU1_9GAMM</name>
<dbReference type="Pfam" id="PF01764">
    <property type="entry name" value="Lipase_3"/>
    <property type="match status" value="1"/>
</dbReference>
<sequence>MKKLKSYQYERYALLCQASYPTDFDHTAYGFNTEGHCLIRDLSGQVSIRVMWGEKREVVVVFRGTYHLTDWLTNLALFPVKRTYPGASYRVHWGYSRLLELPSPLAKYATEPSLLPTTPLVSQIMPRDHAEKERNVSVYERLQQVLEPLIADGKRITLTGHSSGGSMAILAADRLERRYPTKVKRVITFGQPGTGTWSFKKQYLLHKRTYRICCDIDIVTFLPPIPGLYWHVGRMLWLHNDKIYENVSEHFRLVKSLTSWLMMPISYHDMGKYIRRKDFFDKH</sequence>
<dbReference type="EMBL" id="QPID01000006">
    <property type="protein sequence ID" value="RCU49507.1"/>
    <property type="molecule type" value="Genomic_DNA"/>
</dbReference>
<dbReference type="SUPFAM" id="SSF53474">
    <property type="entry name" value="alpha/beta-Hydrolases"/>
    <property type="match status" value="1"/>
</dbReference>
<evidence type="ECO:0000313" key="3">
    <source>
        <dbReference type="Proteomes" id="UP000252558"/>
    </source>
</evidence>
<dbReference type="PANTHER" id="PTHR45856">
    <property type="entry name" value="ALPHA/BETA-HYDROLASES SUPERFAMILY PROTEIN"/>
    <property type="match status" value="1"/>
</dbReference>
<dbReference type="Proteomes" id="UP000252558">
    <property type="component" value="Unassembled WGS sequence"/>
</dbReference>
<dbReference type="OrthoDB" id="6254172at2"/>
<protein>
    <submittedName>
        <fullName evidence="2">DUF2974 domain-containing protein</fullName>
    </submittedName>
</protein>
<dbReference type="Gene3D" id="3.40.50.1820">
    <property type="entry name" value="alpha/beta hydrolase"/>
    <property type="match status" value="1"/>
</dbReference>
<dbReference type="RefSeq" id="WP_114338502.1">
    <property type="nucleotide sequence ID" value="NZ_QPID01000006.1"/>
</dbReference>
<organism evidence="2 3">
    <name type="scientific">Corallincola holothuriorum</name>
    <dbReference type="NCBI Taxonomy" id="2282215"/>
    <lineage>
        <taxon>Bacteria</taxon>
        <taxon>Pseudomonadati</taxon>
        <taxon>Pseudomonadota</taxon>
        <taxon>Gammaproteobacteria</taxon>
        <taxon>Alteromonadales</taxon>
        <taxon>Psychromonadaceae</taxon>
        <taxon>Corallincola</taxon>
    </lineage>
</organism>
<dbReference type="GO" id="GO:0006629">
    <property type="term" value="P:lipid metabolic process"/>
    <property type="evidence" value="ECO:0007669"/>
    <property type="project" value="InterPro"/>
</dbReference>
<dbReference type="AlphaFoldDB" id="A0A368NFU1"/>